<reference evidence="1 2" key="1">
    <citation type="submission" date="2015-01" db="EMBL/GenBank/DDBJ databases">
        <title>The Genome Sequence of Fonsecaea multimorphosa CBS 102226.</title>
        <authorList>
            <consortium name="The Broad Institute Genomics Platform"/>
            <person name="Cuomo C."/>
            <person name="de Hoog S."/>
            <person name="Gorbushina A."/>
            <person name="Stielow B."/>
            <person name="Teixiera M."/>
            <person name="Abouelleil A."/>
            <person name="Chapman S.B."/>
            <person name="Priest M."/>
            <person name="Young S.K."/>
            <person name="Wortman J."/>
            <person name="Nusbaum C."/>
            <person name="Birren B."/>
        </authorList>
    </citation>
    <scope>NUCLEOTIDE SEQUENCE [LARGE SCALE GENOMIC DNA]</scope>
    <source>
        <strain evidence="1 2">CBS 102226</strain>
    </source>
</reference>
<dbReference type="VEuPathDB" id="FungiDB:Z520_07191"/>
<dbReference type="Proteomes" id="UP000053411">
    <property type="component" value="Unassembled WGS sequence"/>
</dbReference>
<evidence type="ECO:0000313" key="2">
    <source>
        <dbReference type="Proteomes" id="UP000053411"/>
    </source>
</evidence>
<dbReference type="OrthoDB" id="3468019at2759"/>
<dbReference type="EMBL" id="KN848075">
    <property type="protein sequence ID" value="KIX97077.1"/>
    <property type="molecule type" value="Genomic_DNA"/>
</dbReference>
<gene>
    <name evidence="1" type="ORF">Z520_07191</name>
</gene>
<keyword evidence="2" id="KW-1185">Reference proteome</keyword>
<accession>A0A0D2JUA6</accession>
<protein>
    <recommendedName>
        <fullName evidence="3">SnoaL-like domain-containing protein</fullName>
    </recommendedName>
</protein>
<name>A0A0D2JUA6_9EURO</name>
<organism evidence="1 2">
    <name type="scientific">Fonsecaea multimorphosa CBS 102226</name>
    <dbReference type="NCBI Taxonomy" id="1442371"/>
    <lineage>
        <taxon>Eukaryota</taxon>
        <taxon>Fungi</taxon>
        <taxon>Dikarya</taxon>
        <taxon>Ascomycota</taxon>
        <taxon>Pezizomycotina</taxon>
        <taxon>Eurotiomycetes</taxon>
        <taxon>Chaetothyriomycetidae</taxon>
        <taxon>Chaetothyriales</taxon>
        <taxon>Herpotrichiellaceae</taxon>
        <taxon>Fonsecaea</taxon>
    </lineage>
</organism>
<evidence type="ECO:0000313" key="1">
    <source>
        <dbReference type="EMBL" id="KIX97077.1"/>
    </source>
</evidence>
<sequence>MAAATAHTKWPDVGDVPQWLKSWLDKYFRLADTQGDEASNREFATQFAENGVQHGLGAPLQGREGMTLCSMSVLQSEAEQKTLAKAIAKSRPGGWKHLDWRKHEVVQVFTARKDYSDVLMQGKITAIFKNKQELSAEFTAQIVFEDVSAAEPKALLYKTWADTAPWVKAMEANK</sequence>
<dbReference type="GeneID" id="27712937"/>
<dbReference type="RefSeq" id="XP_016631200.1">
    <property type="nucleotide sequence ID" value="XM_016777690.1"/>
</dbReference>
<proteinExistence type="predicted"/>
<evidence type="ECO:0008006" key="3">
    <source>
        <dbReference type="Google" id="ProtNLM"/>
    </source>
</evidence>
<dbReference type="AlphaFoldDB" id="A0A0D2JUA6"/>